<keyword evidence="1" id="KW-0732">Signal</keyword>
<feature type="domain" description="Lipocalin-like" evidence="2">
    <location>
        <begin position="32"/>
        <end position="145"/>
    </location>
</feature>
<gene>
    <name evidence="3" type="ORF">GCM10007424_08020</name>
</gene>
<dbReference type="PROSITE" id="PS51257">
    <property type="entry name" value="PROKAR_LIPOPROTEIN"/>
    <property type="match status" value="1"/>
</dbReference>
<evidence type="ECO:0000313" key="4">
    <source>
        <dbReference type="Proteomes" id="UP000615760"/>
    </source>
</evidence>
<dbReference type="InterPro" id="IPR024311">
    <property type="entry name" value="Lipocalin-like"/>
</dbReference>
<accession>A0ABQ1JNR9</accession>
<keyword evidence="4" id="KW-1185">Reference proteome</keyword>
<protein>
    <recommendedName>
        <fullName evidence="2">Lipocalin-like domain-containing protein</fullName>
    </recommendedName>
</protein>
<reference evidence="4" key="1">
    <citation type="journal article" date="2019" name="Int. J. Syst. Evol. Microbiol.">
        <title>The Global Catalogue of Microorganisms (GCM) 10K type strain sequencing project: providing services to taxonomists for standard genome sequencing and annotation.</title>
        <authorList>
            <consortium name="The Broad Institute Genomics Platform"/>
            <consortium name="The Broad Institute Genome Sequencing Center for Infectious Disease"/>
            <person name="Wu L."/>
            <person name="Ma J."/>
        </authorList>
    </citation>
    <scope>NUCLEOTIDE SEQUENCE [LARGE SCALE GENOMIC DNA]</scope>
    <source>
        <strain evidence="4">CGMCC 1.15461</strain>
    </source>
</reference>
<dbReference type="Pfam" id="PF13648">
    <property type="entry name" value="Lipocalin_4"/>
    <property type="match status" value="1"/>
</dbReference>
<sequence length="177" mass="19270">MLMKKFIAMAALAMLVFSCSDDDTNEVTTSVEGTWMLTSFELNQGLDINGDGEATTDMIAESECFGNSTITFNNDDTATVNFEEIDIEIEQIEGTNDYDITVECLGSTAQETIYTVSGDNTSLTFQYEDGSTETLDFTISGNTLTVVVPELSDLPISDNDDDIAYSFVGATLVFTKQ</sequence>
<evidence type="ECO:0000256" key="1">
    <source>
        <dbReference type="SAM" id="SignalP"/>
    </source>
</evidence>
<dbReference type="EMBL" id="BMJE01000002">
    <property type="protein sequence ID" value="GGB70456.1"/>
    <property type="molecule type" value="Genomic_DNA"/>
</dbReference>
<feature type="signal peptide" evidence="1">
    <location>
        <begin position="1"/>
        <end position="21"/>
    </location>
</feature>
<evidence type="ECO:0000259" key="2">
    <source>
        <dbReference type="Pfam" id="PF13648"/>
    </source>
</evidence>
<evidence type="ECO:0000313" key="3">
    <source>
        <dbReference type="EMBL" id="GGB70456.1"/>
    </source>
</evidence>
<proteinExistence type="predicted"/>
<dbReference type="Proteomes" id="UP000615760">
    <property type="component" value="Unassembled WGS sequence"/>
</dbReference>
<comment type="caution">
    <text evidence="3">The sequence shown here is derived from an EMBL/GenBank/DDBJ whole genome shotgun (WGS) entry which is preliminary data.</text>
</comment>
<organism evidence="3 4">
    <name type="scientific">Flavobacterium suaedae</name>
    <dbReference type="NCBI Taxonomy" id="1767027"/>
    <lineage>
        <taxon>Bacteria</taxon>
        <taxon>Pseudomonadati</taxon>
        <taxon>Bacteroidota</taxon>
        <taxon>Flavobacteriia</taxon>
        <taxon>Flavobacteriales</taxon>
        <taxon>Flavobacteriaceae</taxon>
        <taxon>Flavobacterium</taxon>
    </lineage>
</organism>
<feature type="chain" id="PRO_5045713114" description="Lipocalin-like domain-containing protein" evidence="1">
    <location>
        <begin position="22"/>
        <end position="177"/>
    </location>
</feature>
<name>A0ABQ1JNR9_9FLAO</name>